<dbReference type="Gene3D" id="3.30.830.10">
    <property type="entry name" value="Metalloenzyme, LuxS/M16 peptidase-like"/>
    <property type="match status" value="1"/>
</dbReference>
<dbReference type="InterPro" id="IPR007863">
    <property type="entry name" value="Peptidase_M16_C"/>
</dbReference>
<dbReference type="SUPFAM" id="SSF63411">
    <property type="entry name" value="LuxS/MPP-like metallohydrolase"/>
    <property type="match status" value="1"/>
</dbReference>
<keyword evidence="6" id="KW-1185">Reference proteome</keyword>
<evidence type="ECO:0000256" key="2">
    <source>
        <dbReference type="ARBA" id="ARBA00023049"/>
    </source>
</evidence>
<gene>
    <name evidence="5" type="ORF">L1I42_04200</name>
</gene>
<evidence type="ECO:0000256" key="1">
    <source>
        <dbReference type="ARBA" id="ARBA00007261"/>
    </source>
</evidence>
<dbReference type="InterPro" id="IPR050361">
    <property type="entry name" value="MPP/UQCRC_Complex"/>
</dbReference>
<keyword evidence="2" id="KW-0378">Hydrolase</keyword>
<protein>
    <submittedName>
        <fullName evidence="5">Insulinase family protein</fullName>
    </submittedName>
</protein>
<evidence type="ECO:0000259" key="4">
    <source>
        <dbReference type="Pfam" id="PF05193"/>
    </source>
</evidence>
<evidence type="ECO:0000313" key="6">
    <source>
        <dbReference type="Proteomes" id="UP001201217"/>
    </source>
</evidence>
<dbReference type="EMBL" id="JAKGTI010000001">
    <property type="protein sequence ID" value="MCF4097683.1"/>
    <property type="molecule type" value="Genomic_DNA"/>
</dbReference>
<dbReference type="InterPro" id="IPR011765">
    <property type="entry name" value="Pept_M16_N"/>
</dbReference>
<keyword evidence="2" id="KW-0645">Protease</keyword>
<dbReference type="Proteomes" id="UP001201217">
    <property type="component" value="Unassembled WGS sequence"/>
</dbReference>
<feature type="domain" description="Peptidase M16 N-terminal" evidence="3">
    <location>
        <begin position="37"/>
        <end position="178"/>
    </location>
</feature>
<dbReference type="InterPro" id="IPR011249">
    <property type="entry name" value="Metalloenz_LuxS/M16"/>
</dbReference>
<organism evidence="5 6">
    <name type="scientific">Maritalea mediterranea</name>
    <dbReference type="NCBI Taxonomy" id="2909667"/>
    <lineage>
        <taxon>Bacteria</taxon>
        <taxon>Pseudomonadati</taxon>
        <taxon>Pseudomonadota</taxon>
        <taxon>Alphaproteobacteria</taxon>
        <taxon>Hyphomicrobiales</taxon>
        <taxon>Devosiaceae</taxon>
        <taxon>Maritalea</taxon>
    </lineage>
</organism>
<evidence type="ECO:0000313" key="5">
    <source>
        <dbReference type="EMBL" id="MCF4097683.1"/>
    </source>
</evidence>
<dbReference type="Pfam" id="PF05193">
    <property type="entry name" value="Peptidase_M16_C"/>
    <property type="match status" value="1"/>
</dbReference>
<reference evidence="5 6" key="1">
    <citation type="submission" date="2022-01" db="EMBL/GenBank/DDBJ databases">
        <title>Maritalea mediterranea sp. nov., isolated from marine plastic residues from the Malva-rosa beach (Valencia, Spain).</title>
        <authorList>
            <person name="Vidal-Verdu A."/>
            <person name="Molina-Menor E."/>
            <person name="Pascual J."/>
            <person name="Pereto J."/>
            <person name="Porcar M."/>
        </authorList>
    </citation>
    <scope>NUCLEOTIDE SEQUENCE [LARGE SCALE GENOMIC DNA]</scope>
    <source>
        <strain evidence="5 6">P4.10X</strain>
    </source>
</reference>
<evidence type="ECO:0000259" key="3">
    <source>
        <dbReference type="Pfam" id="PF00675"/>
    </source>
</evidence>
<dbReference type="PANTHER" id="PTHR11851:SF49">
    <property type="entry name" value="MITOCHONDRIAL-PROCESSING PEPTIDASE SUBUNIT ALPHA"/>
    <property type="match status" value="1"/>
</dbReference>
<sequence length="435" mass="49709">MFRLFLLMLLVAQLVVGAFAAEDLYKPAYSRALHGVYLLHNPDDEITHYYLVVHAGEADMSGPHGLSHFLEHLAMFSAAHKDRGESTIKVDENAFAYKTATVFFAADKENEGPDVVLGRLANVFEPIHLDRQFMREERRIVEREFQHHQQRYPYSHHSDAVFSRLLDGQSVGRSVLGTQESIRQLSIDDALHAHQKFYRPDNASLYVWGDVNYSTINKLVKKHFSIKEEKGDRHQRERLALGDKRHQDEARSEDIFRDRVMIKKLVPFPAQYSWAQKMVLRDHLHDLLTSNGRSGLRQPLQFDAFWVADLEIELDFITQNVLALEIFAAPDFDVELEQLATEIETQLSNLATAGVSRASFYDLKNDTEFFYADLQNTPGDLHEYVFKSLLLGVEPVNGRDINKAAKGLTHLDYDAVMQAIAAPSDIAIRFLRATP</sequence>
<accession>A0ABS9E8D3</accession>
<dbReference type="RefSeq" id="WP_236113234.1">
    <property type="nucleotide sequence ID" value="NZ_JAKGTI010000001.1"/>
</dbReference>
<proteinExistence type="inferred from homology"/>
<dbReference type="Pfam" id="PF00675">
    <property type="entry name" value="Peptidase_M16"/>
    <property type="match status" value="1"/>
</dbReference>
<name>A0ABS9E8D3_9HYPH</name>
<keyword evidence="2" id="KW-0482">Metalloprotease</keyword>
<comment type="caution">
    <text evidence="5">The sequence shown here is derived from an EMBL/GenBank/DDBJ whole genome shotgun (WGS) entry which is preliminary data.</text>
</comment>
<dbReference type="PANTHER" id="PTHR11851">
    <property type="entry name" value="METALLOPROTEASE"/>
    <property type="match status" value="1"/>
</dbReference>
<comment type="similarity">
    <text evidence="1">Belongs to the peptidase M16 family.</text>
</comment>
<feature type="domain" description="Peptidase M16 C-terminal" evidence="4">
    <location>
        <begin position="185"/>
        <end position="365"/>
    </location>
</feature>